<dbReference type="InParanoid" id="A7F6K0"/>
<sequence length="54" mass="6169">MIDVEGSKVIVFVKKEGGRFEILLAPKDRDKLAYVNRKIVTVEVVEIPKIEINE</sequence>
<organism evidence="1 2">
    <name type="scientific">Sclerotinia sclerotiorum (strain ATCC 18683 / 1980 / Ss-1)</name>
    <name type="common">White mold</name>
    <name type="synonym">Whetzelinia sclerotiorum</name>
    <dbReference type="NCBI Taxonomy" id="665079"/>
    <lineage>
        <taxon>Eukaryota</taxon>
        <taxon>Fungi</taxon>
        <taxon>Dikarya</taxon>
        <taxon>Ascomycota</taxon>
        <taxon>Pezizomycotina</taxon>
        <taxon>Leotiomycetes</taxon>
        <taxon>Helotiales</taxon>
        <taxon>Sclerotiniaceae</taxon>
        <taxon>Sclerotinia</taxon>
    </lineage>
</organism>
<name>A7F6K0_SCLS1</name>
<protein>
    <submittedName>
        <fullName evidence="1">Uncharacterized protein</fullName>
    </submittedName>
</protein>
<dbReference type="RefSeq" id="XP_001585713.1">
    <property type="nucleotide sequence ID" value="XM_001585663.1"/>
</dbReference>
<dbReference type="KEGG" id="ssl:SS1G_13229"/>
<proteinExistence type="predicted"/>
<gene>
    <name evidence="1" type="ORF">SS1G_13229</name>
</gene>
<dbReference type="AlphaFoldDB" id="A7F6K0"/>
<dbReference type="Proteomes" id="UP000001312">
    <property type="component" value="Unassembled WGS sequence"/>
</dbReference>
<dbReference type="GeneID" id="5481941"/>
<accession>A7F6K0</accession>
<evidence type="ECO:0000313" key="1">
    <source>
        <dbReference type="EMBL" id="EDN98371.1"/>
    </source>
</evidence>
<keyword evidence="2" id="KW-1185">Reference proteome</keyword>
<reference evidence="2" key="1">
    <citation type="journal article" date="2011" name="PLoS Genet.">
        <title>Genomic analysis of the necrotrophic fungal pathogens Sclerotinia sclerotiorum and Botrytis cinerea.</title>
        <authorList>
            <person name="Amselem J."/>
            <person name="Cuomo C.A."/>
            <person name="van Kan J.A."/>
            <person name="Viaud M."/>
            <person name="Benito E.P."/>
            <person name="Couloux A."/>
            <person name="Coutinho P.M."/>
            <person name="de Vries R.P."/>
            <person name="Dyer P.S."/>
            <person name="Fillinger S."/>
            <person name="Fournier E."/>
            <person name="Gout L."/>
            <person name="Hahn M."/>
            <person name="Kohn L."/>
            <person name="Lapalu N."/>
            <person name="Plummer K.M."/>
            <person name="Pradier J.M."/>
            <person name="Quevillon E."/>
            <person name="Sharon A."/>
            <person name="Simon A."/>
            <person name="ten Have A."/>
            <person name="Tudzynski B."/>
            <person name="Tudzynski P."/>
            <person name="Wincker P."/>
            <person name="Andrew M."/>
            <person name="Anthouard V."/>
            <person name="Beever R.E."/>
            <person name="Beffa R."/>
            <person name="Benoit I."/>
            <person name="Bouzid O."/>
            <person name="Brault B."/>
            <person name="Chen Z."/>
            <person name="Choquer M."/>
            <person name="Collemare J."/>
            <person name="Cotton P."/>
            <person name="Danchin E.G."/>
            <person name="Da Silva C."/>
            <person name="Gautier A."/>
            <person name="Giraud C."/>
            <person name="Giraud T."/>
            <person name="Gonzalez C."/>
            <person name="Grossetete S."/>
            <person name="Guldener U."/>
            <person name="Henrissat B."/>
            <person name="Howlett B.J."/>
            <person name="Kodira C."/>
            <person name="Kretschmer M."/>
            <person name="Lappartient A."/>
            <person name="Leroch M."/>
            <person name="Levis C."/>
            <person name="Mauceli E."/>
            <person name="Neuveglise C."/>
            <person name="Oeser B."/>
            <person name="Pearson M."/>
            <person name="Poulain J."/>
            <person name="Poussereau N."/>
            <person name="Quesneville H."/>
            <person name="Rascle C."/>
            <person name="Schumacher J."/>
            <person name="Segurens B."/>
            <person name="Sexton A."/>
            <person name="Silva E."/>
            <person name="Sirven C."/>
            <person name="Soanes D.M."/>
            <person name="Talbot N.J."/>
            <person name="Templeton M."/>
            <person name="Yandava C."/>
            <person name="Yarden O."/>
            <person name="Zeng Q."/>
            <person name="Rollins J.A."/>
            <person name="Lebrun M.H."/>
            <person name="Dickman M."/>
        </authorList>
    </citation>
    <scope>NUCLEOTIDE SEQUENCE [LARGE SCALE GENOMIC DNA]</scope>
    <source>
        <strain evidence="2">ATCC 18683 / 1980 / Ss-1</strain>
    </source>
</reference>
<evidence type="ECO:0000313" key="2">
    <source>
        <dbReference type="Proteomes" id="UP000001312"/>
    </source>
</evidence>
<dbReference type="EMBL" id="CH476644">
    <property type="protein sequence ID" value="EDN98371.1"/>
    <property type="molecule type" value="Genomic_DNA"/>
</dbReference>